<name>A0A2T1DM77_9CYAN</name>
<organism evidence="2 3">
    <name type="scientific">Phormidesmis priestleyi ULC007</name>
    <dbReference type="NCBI Taxonomy" id="1920490"/>
    <lineage>
        <taxon>Bacteria</taxon>
        <taxon>Bacillati</taxon>
        <taxon>Cyanobacteriota</taxon>
        <taxon>Cyanophyceae</taxon>
        <taxon>Leptolyngbyales</taxon>
        <taxon>Leptolyngbyaceae</taxon>
        <taxon>Phormidesmis</taxon>
    </lineage>
</organism>
<evidence type="ECO:0000313" key="2">
    <source>
        <dbReference type="EMBL" id="PSB21600.1"/>
    </source>
</evidence>
<feature type="region of interest" description="Disordered" evidence="1">
    <location>
        <begin position="109"/>
        <end position="128"/>
    </location>
</feature>
<gene>
    <name evidence="2" type="ORF">C7B65_03175</name>
</gene>
<dbReference type="EMBL" id="PVWG01000002">
    <property type="protein sequence ID" value="PSB21600.1"/>
    <property type="molecule type" value="Genomic_DNA"/>
</dbReference>
<dbReference type="RefSeq" id="WP_073069449.1">
    <property type="nucleotide sequence ID" value="NZ_MPPI01000002.1"/>
</dbReference>
<dbReference type="Proteomes" id="UP000238634">
    <property type="component" value="Unassembled WGS sequence"/>
</dbReference>
<dbReference type="OrthoDB" id="531519at2"/>
<evidence type="ECO:0000256" key="1">
    <source>
        <dbReference type="SAM" id="MobiDB-lite"/>
    </source>
</evidence>
<sequence length="128" mass="14009">MPRQKRNSQSLDRAQHRAISLQSIDPALDLGRSLTLAAYQTAIATHKTHLDDYNRTLSAIEQLALAVEESEKVLKDLSERMLLGVAAFYGKDSEEYVMAGGARKSDVAHTMSKARMGIPKKKAPADAA</sequence>
<dbReference type="AlphaFoldDB" id="A0A2T1DM77"/>
<proteinExistence type="predicted"/>
<accession>A0A2T1DM77</accession>
<comment type="caution">
    <text evidence="2">The sequence shown here is derived from an EMBL/GenBank/DDBJ whole genome shotgun (WGS) entry which is preliminary data.</text>
</comment>
<keyword evidence="3" id="KW-1185">Reference proteome</keyword>
<evidence type="ECO:0000313" key="3">
    <source>
        <dbReference type="Proteomes" id="UP000238634"/>
    </source>
</evidence>
<reference evidence="2 3" key="2">
    <citation type="submission" date="2018-03" db="EMBL/GenBank/DDBJ databases">
        <title>The ancient ancestry and fast evolution of plastids.</title>
        <authorList>
            <person name="Moore K.R."/>
            <person name="Magnabosco C."/>
            <person name="Momper L."/>
            <person name="Gold D.A."/>
            <person name="Bosak T."/>
            <person name="Fournier G.P."/>
        </authorList>
    </citation>
    <scope>NUCLEOTIDE SEQUENCE [LARGE SCALE GENOMIC DNA]</scope>
    <source>
        <strain evidence="2 3">ULC007</strain>
    </source>
</reference>
<reference evidence="2 3" key="1">
    <citation type="submission" date="2018-02" db="EMBL/GenBank/DDBJ databases">
        <authorList>
            <person name="Cohen D.B."/>
            <person name="Kent A.D."/>
        </authorList>
    </citation>
    <scope>NUCLEOTIDE SEQUENCE [LARGE SCALE GENOMIC DNA]</scope>
    <source>
        <strain evidence="2 3">ULC007</strain>
    </source>
</reference>
<protein>
    <submittedName>
        <fullName evidence="2">Uncharacterized protein</fullName>
    </submittedName>
</protein>